<proteinExistence type="predicted"/>
<accession>A0ABD2Q979</accession>
<protein>
    <submittedName>
        <fullName evidence="1">Uncharacterized protein</fullName>
    </submittedName>
</protein>
<dbReference type="Proteomes" id="UP001626550">
    <property type="component" value="Unassembled WGS sequence"/>
</dbReference>
<reference evidence="1 2" key="1">
    <citation type="submission" date="2024-11" db="EMBL/GenBank/DDBJ databases">
        <title>Adaptive evolution of stress response genes in parasites aligns with host niche diversity.</title>
        <authorList>
            <person name="Hahn C."/>
            <person name="Resl P."/>
        </authorList>
    </citation>
    <scope>NUCLEOTIDE SEQUENCE [LARGE SCALE GENOMIC DNA]</scope>
    <source>
        <strain evidence="1">EGGRZ-B1_66</strain>
        <tissue evidence="1">Body</tissue>
    </source>
</reference>
<evidence type="ECO:0000313" key="1">
    <source>
        <dbReference type="EMBL" id="KAL3315762.1"/>
    </source>
</evidence>
<dbReference type="AlphaFoldDB" id="A0ABD2Q979"/>
<gene>
    <name evidence="1" type="ORF">Ciccas_005605</name>
</gene>
<evidence type="ECO:0000313" key="2">
    <source>
        <dbReference type="Proteomes" id="UP001626550"/>
    </source>
</evidence>
<dbReference type="EMBL" id="JBJKFK010000670">
    <property type="protein sequence ID" value="KAL3315762.1"/>
    <property type="molecule type" value="Genomic_DNA"/>
</dbReference>
<sequence>MASVDQKYSLPRMINNKIQLAAQDCALSNDVKSLAEEFYHKYQCNDEESPLVRKWLEKIHKAERELLKKKFHDLYAKIERDPTKVNGSHGDSLTYLLCINAMKAVIALELTSNENLRIFHEITNLYDDYDENTDDEEEVFGDVKKKLKSLKDLESELQEMVHRPLDDIKYCKNILTCELKSDDHPVEAFVQEYEDDAQHEKRVDKWMDDVKTERHQLIEDFDKVYTKLETNKGKFKGDNEPILIYSLCILALKAISGLELCSDNNLKHIDDLLDELDQIERKKVDCNTKEITQKVKDLLNQLESPCEEVLRVKKILEDDLEKVFAISFKRLSLSDKKEENN</sequence>
<organism evidence="1 2">
    <name type="scientific">Cichlidogyrus casuarinus</name>
    <dbReference type="NCBI Taxonomy" id="1844966"/>
    <lineage>
        <taxon>Eukaryota</taxon>
        <taxon>Metazoa</taxon>
        <taxon>Spiralia</taxon>
        <taxon>Lophotrochozoa</taxon>
        <taxon>Platyhelminthes</taxon>
        <taxon>Monogenea</taxon>
        <taxon>Monopisthocotylea</taxon>
        <taxon>Dactylogyridea</taxon>
        <taxon>Ancyrocephalidae</taxon>
        <taxon>Cichlidogyrus</taxon>
    </lineage>
</organism>
<keyword evidence="2" id="KW-1185">Reference proteome</keyword>
<name>A0ABD2Q979_9PLAT</name>
<comment type="caution">
    <text evidence="1">The sequence shown here is derived from an EMBL/GenBank/DDBJ whole genome shotgun (WGS) entry which is preliminary data.</text>
</comment>